<reference evidence="4 5" key="1">
    <citation type="submission" date="2008-03" db="EMBL/GenBank/DDBJ databases">
        <title>Sequencing of the draft genome and assembly of Burkholderia graminis C4D1M.</title>
        <authorList>
            <consortium name="US DOE Joint Genome Institute (JGI-PGF)"/>
            <person name="Copeland A."/>
            <person name="Lucas S."/>
            <person name="Lapidus A."/>
            <person name="Glavina del Rio T."/>
            <person name="Dalin E."/>
            <person name="Tice H."/>
            <person name="Bruce D."/>
            <person name="Goodwin L."/>
            <person name="Pitluck S."/>
            <person name="Larimer F."/>
            <person name="Land M.L."/>
            <person name="Hauser L."/>
            <person name="Tiedje J."/>
            <person name="Richardson P."/>
        </authorList>
    </citation>
    <scope>NUCLEOTIDE SEQUENCE [LARGE SCALE GENOMIC DNA]</scope>
    <source>
        <strain evidence="5">ATCC 700544 / DSM 17151 / LMG 18924 / NCIMB 13744 / C4D1M</strain>
    </source>
</reference>
<keyword evidence="5" id="KW-1185">Reference proteome</keyword>
<evidence type="ECO:0000313" key="5">
    <source>
        <dbReference type="Proteomes" id="UP000005045"/>
    </source>
</evidence>
<evidence type="ECO:0000256" key="1">
    <source>
        <dbReference type="ARBA" id="ARBA00004418"/>
    </source>
</evidence>
<evidence type="ECO:0000256" key="2">
    <source>
        <dbReference type="ARBA" id="ARBA00010742"/>
    </source>
</evidence>
<dbReference type="PANTHER" id="PTHR30024">
    <property type="entry name" value="ALIPHATIC SULFONATES-BINDING PROTEIN-RELATED"/>
    <property type="match status" value="1"/>
</dbReference>
<accession>B1FYG0</accession>
<comment type="similarity">
    <text evidence="2">Belongs to the bacterial solute-binding protein SsuA/TauA family.</text>
</comment>
<dbReference type="SUPFAM" id="SSF53850">
    <property type="entry name" value="Periplasmic binding protein-like II"/>
    <property type="match status" value="1"/>
</dbReference>
<evidence type="ECO:0000256" key="3">
    <source>
        <dbReference type="ARBA" id="ARBA00022729"/>
    </source>
</evidence>
<protein>
    <submittedName>
        <fullName evidence="4">NMT1/THI5 like domain protein</fullName>
    </submittedName>
</protein>
<sequence length="358" mass="37484">MQWAAVANKDRRHIIVRTLGRLILPLLATCAALVIAQPVAAVAGPVPEKSSIDLAAAGVGFPYLPFVIAQSRGYFKQAGLNVEIGVFSGGAKALQAMLGGSADIVAGAYSNTITMAAKGQHLVSFVTLASCPGWVFGATRASHGKVRTYADLKGMRIGVSSPGSSFHMGVNYLLSRSGLKPGDVSIIGVGSSAGAIAAARSGQIDALMSNDPVATVLQDSGDLFTLAVMRDPAGTRATLGGDYPEASIYTTRDFATRYPNTVQAVTNAILAAERWMAHATPEQVAAAVPPQYALADKDVFARAYANMQRCISRDGLMTDAAAHTVRDVLAAFDPEIGKASIDLKATYDNRFVENADKH</sequence>
<proteinExistence type="inferred from homology"/>
<evidence type="ECO:0000313" key="4">
    <source>
        <dbReference type="EMBL" id="EDT10801.1"/>
    </source>
</evidence>
<comment type="subcellular location">
    <subcellularLocation>
        <location evidence="1">Periplasm</location>
    </subcellularLocation>
</comment>
<gene>
    <name evidence="4" type="ORF">BgramDRAFT_2178</name>
</gene>
<dbReference type="PANTHER" id="PTHR30024:SF47">
    <property type="entry name" value="TAURINE-BINDING PERIPLASMIC PROTEIN"/>
    <property type="match status" value="1"/>
</dbReference>
<dbReference type="EMBL" id="ABLD01000005">
    <property type="protein sequence ID" value="EDT10801.1"/>
    <property type="molecule type" value="Genomic_DNA"/>
</dbReference>
<comment type="caution">
    <text evidence="4">The sequence shown here is derived from an EMBL/GenBank/DDBJ whole genome shotgun (WGS) entry which is preliminary data.</text>
</comment>
<dbReference type="GO" id="GO:0042918">
    <property type="term" value="P:alkanesulfonate transmembrane transport"/>
    <property type="evidence" value="ECO:0007669"/>
    <property type="project" value="TreeGrafter"/>
</dbReference>
<dbReference type="Proteomes" id="UP000005045">
    <property type="component" value="Unassembled WGS sequence"/>
</dbReference>
<name>B1FYG0_PARG4</name>
<keyword evidence="3" id="KW-0732">Signal</keyword>
<organism evidence="4 5">
    <name type="scientific">Paraburkholderia graminis (strain ATCC 700544 / DSM 17151 / LMG 18924 / NCIMB 13744 / C4D1M)</name>
    <dbReference type="NCBI Taxonomy" id="396598"/>
    <lineage>
        <taxon>Bacteria</taxon>
        <taxon>Pseudomonadati</taxon>
        <taxon>Pseudomonadota</taxon>
        <taxon>Betaproteobacteria</taxon>
        <taxon>Burkholderiales</taxon>
        <taxon>Burkholderiaceae</taxon>
        <taxon>Paraburkholderia</taxon>
    </lineage>
</organism>
<dbReference type="GO" id="GO:0042597">
    <property type="term" value="C:periplasmic space"/>
    <property type="evidence" value="ECO:0007669"/>
    <property type="project" value="UniProtKB-SubCell"/>
</dbReference>
<dbReference type="Gene3D" id="3.40.190.10">
    <property type="entry name" value="Periplasmic binding protein-like II"/>
    <property type="match status" value="2"/>
</dbReference>
<dbReference type="AlphaFoldDB" id="B1FYG0"/>
<dbReference type="Pfam" id="PF13379">
    <property type="entry name" value="NMT1_2"/>
    <property type="match status" value="1"/>
</dbReference>